<dbReference type="GO" id="GO:0016740">
    <property type="term" value="F:transferase activity"/>
    <property type="evidence" value="ECO:0007669"/>
    <property type="project" value="UniProtKB-KW"/>
</dbReference>
<gene>
    <name evidence="2" type="ORF">DP114_04410</name>
</gene>
<dbReference type="AlphaFoldDB" id="A0A856MC30"/>
<dbReference type="Proteomes" id="UP000503129">
    <property type="component" value="Chromosome"/>
</dbReference>
<evidence type="ECO:0000313" key="3">
    <source>
        <dbReference type="Proteomes" id="UP000503129"/>
    </source>
</evidence>
<dbReference type="InterPro" id="IPR001173">
    <property type="entry name" value="Glyco_trans_2-like"/>
</dbReference>
<keyword evidence="2" id="KW-0808">Transferase</keyword>
<organism evidence="2 3">
    <name type="scientific">Brasilonema sennae CENA114</name>
    <dbReference type="NCBI Taxonomy" id="415709"/>
    <lineage>
        <taxon>Bacteria</taxon>
        <taxon>Bacillati</taxon>
        <taxon>Cyanobacteriota</taxon>
        <taxon>Cyanophyceae</taxon>
        <taxon>Nostocales</taxon>
        <taxon>Scytonemataceae</taxon>
        <taxon>Brasilonema</taxon>
        <taxon>Bromeliae group (in: Brasilonema)</taxon>
    </lineage>
</organism>
<evidence type="ECO:0000313" key="2">
    <source>
        <dbReference type="EMBL" id="QDL07251.1"/>
    </source>
</evidence>
<dbReference type="EMBL" id="CP030118">
    <property type="protein sequence ID" value="QDL07251.1"/>
    <property type="molecule type" value="Genomic_DNA"/>
</dbReference>
<dbReference type="PANTHER" id="PTHR43685:SF2">
    <property type="entry name" value="GLYCOSYLTRANSFERASE 2-LIKE DOMAIN-CONTAINING PROTEIN"/>
    <property type="match status" value="1"/>
</dbReference>
<name>A0A856MC30_9CYAN</name>
<proteinExistence type="predicted"/>
<dbReference type="InterPro" id="IPR029044">
    <property type="entry name" value="Nucleotide-diphossugar_trans"/>
</dbReference>
<evidence type="ECO:0000259" key="1">
    <source>
        <dbReference type="Pfam" id="PF00535"/>
    </source>
</evidence>
<dbReference type="Pfam" id="PF00535">
    <property type="entry name" value="Glycos_transf_2"/>
    <property type="match status" value="1"/>
</dbReference>
<dbReference type="InterPro" id="IPR050834">
    <property type="entry name" value="Glycosyltransf_2"/>
</dbReference>
<dbReference type="PANTHER" id="PTHR43685">
    <property type="entry name" value="GLYCOSYLTRANSFERASE"/>
    <property type="match status" value="1"/>
</dbReference>
<sequence length="336" mass="38767">MNDQYQNRATISSILNGTPRPLWSVMIPNYNSANYLRQTLKSVLDQDPGPDIMQIEVIDDHSTKDDPKAVVEEVGRGRVGFYQQPQNVGFIRNFETCLQRARGQLIHQLHGDDCVQDGFYRKMQQVFEHNPEIGAAFCRHIYIDADGHWHTISRLEKPESGVLSNWLEQIAIEQRIATPSIVVRRSVYEHLGGFDRRIVCCGEDWEMWVRIAAHYPVAYEPEPLALYRFKPLESLTPKRIQQIMQDMRMASEIIQSYLPNYLPQSTAAKLLNKARKNYALWSIEKTSQMLSKGDIGAGFELFHEVLKCHKSFETVVRAILKLLKSQLIHTLTQTRN</sequence>
<dbReference type="Gene3D" id="3.90.550.10">
    <property type="entry name" value="Spore Coat Polysaccharide Biosynthesis Protein SpsA, Chain A"/>
    <property type="match status" value="1"/>
</dbReference>
<reference evidence="2 3" key="1">
    <citation type="submission" date="2018-06" db="EMBL/GenBank/DDBJ databases">
        <title>Comparative genomics of Brasilonema spp. strains.</title>
        <authorList>
            <person name="Alvarenga D.O."/>
            <person name="Fiore M.F."/>
            <person name="Varani A.M."/>
        </authorList>
    </citation>
    <scope>NUCLEOTIDE SEQUENCE [LARGE SCALE GENOMIC DNA]</scope>
    <source>
        <strain evidence="2 3">CENA114</strain>
    </source>
</reference>
<protein>
    <submittedName>
        <fullName evidence="2">Family 2 glycosyl transferase</fullName>
    </submittedName>
</protein>
<dbReference type="RefSeq" id="WP_169264648.1">
    <property type="nucleotide sequence ID" value="NZ_CAWOXK010000001.1"/>
</dbReference>
<keyword evidence="3" id="KW-1185">Reference proteome</keyword>
<dbReference type="KEGG" id="bsen:DP114_04410"/>
<dbReference type="SUPFAM" id="SSF53448">
    <property type="entry name" value="Nucleotide-diphospho-sugar transferases"/>
    <property type="match status" value="1"/>
</dbReference>
<feature type="domain" description="Glycosyltransferase 2-like" evidence="1">
    <location>
        <begin position="24"/>
        <end position="174"/>
    </location>
</feature>
<accession>A0A856MC30</accession>